<reference evidence="3 4" key="1">
    <citation type="submission" date="2023-03" db="EMBL/GenBank/DDBJ databases">
        <title>High recombination rates correlate with genetic variation in Cardiocondyla obscurior ants.</title>
        <authorList>
            <person name="Errbii M."/>
        </authorList>
    </citation>
    <scope>NUCLEOTIDE SEQUENCE [LARGE SCALE GENOMIC DNA]</scope>
    <source>
        <strain evidence="3">Alpha-2009</strain>
        <tissue evidence="3">Whole body</tissue>
    </source>
</reference>
<keyword evidence="2" id="KW-0472">Membrane</keyword>
<proteinExistence type="predicted"/>
<dbReference type="EMBL" id="JADYXP020000001">
    <property type="protein sequence ID" value="KAL0132706.1"/>
    <property type="molecule type" value="Genomic_DNA"/>
</dbReference>
<evidence type="ECO:0000313" key="3">
    <source>
        <dbReference type="EMBL" id="KAL0132706.1"/>
    </source>
</evidence>
<dbReference type="AlphaFoldDB" id="A0AAW2H014"/>
<accession>A0AAW2H014</accession>
<name>A0AAW2H014_9HYME</name>
<keyword evidence="2" id="KW-1133">Transmembrane helix</keyword>
<keyword evidence="4" id="KW-1185">Reference proteome</keyword>
<evidence type="ECO:0000256" key="2">
    <source>
        <dbReference type="SAM" id="Phobius"/>
    </source>
</evidence>
<dbReference type="Proteomes" id="UP001430953">
    <property type="component" value="Unassembled WGS sequence"/>
</dbReference>
<feature type="compositionally biased region" description="Basic and acidic residues" evidence="1">
    <location>
        <begin position="35"/>
        <end position="44"/>
    </location>
</feature>
<protein>
    <submittedName>
        <fullName evidence="3">Uncharacterized protein</fullName>
    </submittedName>
</protein>
<feature type="transmembrane region" description="Helical" evidence="2">
    <location>
        <begin position="92"/>
        <end position="115"/>
    </location>
</feature>
<evidence type="ECO:0000313" key="4">
    <source>
        <dbReference type="Proteomes" id="UP001430953"/>
    </source>
</evidence>
<gene>
    <name evidence="3" type="ORF">PUN28_000449</name>
</gene>
<sequence length="125" mass="13864">MSHRGRPSGTFVITAREAKAKKKKPALAFTRSKASTREHPVREVKAKHRGTSDRTSNNRLRPPTLAVALTSRLVPRTTHQAPPHDLGRMRAYATSASTLPLSLSLSLAFSLFLLFPPCSRMRDYA</sequence>
<evidence type="ECO:0000256" key="1">
    <source>
        <dbReference type="SAM" id="MobiDB-lite"/>
    </source>
</evidence>
<organism evidence="3 4">
    <name type="scientific">Cardiocondyla obscurior</name>
    <dbReference type="NCBI Taxonomy" id="286306"/>
    <lineage>
        <taxon>Eukaryota</taxon>
        <taxon>Metazoa</taxon>
        <taxon>Ecdysozoa</taxon>
        <taxon>Arthropoda</taxon>
        <taxon>Hexapoda</taxon>
        <taxon>Insecta</taxon>
        <taxon>Pterygota</taxon>
        <taxon>Neoptera</taxon>
        <taxon>Endopterygota</taxon>
        <taxon>Hymenoptera</taxon>
        <taxon>Apocrita</taxon>
        <taxon>Aculeata</taxon>
        <taxon>Formicoidea</taxon>
        <taxon>Formicidae</taxon>
        <taxon>Myrmicinae</taxon>
        <taxon>Cardiocondyla</taxon>
    </lineage>
</organism>
<feature type="region of interest" description="Disordered" evidence="1">
    <location>
        <begin position="1"/>
        <end position="61"/>
    </location>
</feature>
<keyword evidence="2" id="KW-0812">Transmembrane</keyword>
<comment type="caution">
    <text evidence="3">The sequence shown here is derived from an EMBL/GenBank/DDBJ whole genome shotgun (WGS) entry which is preliminary data.</text>
</comment>